<feature type="domain" description="PurM-like C-terminal" evidence="15">
    <location>
        <begin position="179"/>
        <end position="336"/>
    </location>
</feature>
<evidence type="ECO:0000256" key="3">
    <source>
        <dbReference type="ARBA" id="ARBA00013047"/>
    </source>
</evidence>
<keyword evidence="6 13" id="KW-0547">Nucleotide-binding</keyword>
<evidence type="ECO:0000259" key="14">
    <source>
        <dbReference type="Pfam" id="PF00586"/>
    </source>
</evidence>
<dbReference type="NCBIfam" id="TIGR00878">
    <property type="entry name" value="purM"/>
    <property type="match status" value="1"/>
</dbReference>
<proteinExistence type="inferred from homology"/>
<dbReference type="Pfam" id="PF00586">
    <property type="entry name" value="AIRS"/>
    <property type="match status" value="1"/>
</dbReference>
<dbReference type="InterPro" id="IPR004733">
    <property type="entry name" value="PurM_cligase"/>
</dbReference>
<dbReference type="Pfam" id="PF02769">
    <property type="entry name" value="AIRS_C"/>
    <property type="match status" value="1"/>
</dbReference>
<evidence type="ECO:0000313" key="16">
    <source>
        <dbReference type="EMBL" id="MYM23462.1"/>
    </source>
</evidence>
<dbReference type="InterPro" id="IPR010918">
    <property type="entry name" value="PurM-like_C_dom"/>
</dbReference>
<gene>
    <name evidence="13 16" type="primary">purM</name>
    <name evidence="16" type="ORF">GTP46_12470</name>
</gene>
<dbReference type="UniPathway" id="UPA00074">
    <property type="reaction ID" value="UER00129"/>
</dbReference>
<protein>
    <recommendedName>
        <fullName evidence="4 13">Phosphoribosylformylglycinamidine cyclo-ligase</fullName>
        <ecNumber evidence="3 13">6.3.3.1</ecNumber>
    </recommendedName>
    <alternativeName>
        <fullName evidence="10 13">AIR synthase</fullName>
    </alternativeName>
    <alternativeName>
        <fullName evidence="11 13">AIRS</fullName>
    </alternativeName>
    <alternativeName>
        <fullName evidence="9 13">Phosphoribosyl-aminoimidazole synthetase</fullName>
    </alternativeName>
</protein>
<comment type="catalytic activity">
    <reaction evidence="12 13">
        <text>2-formamido-N(1)-(5-O-phospho-beta-D-ribosyl)acetamidine + ATP = 5-amino-1-(5-phospho-beta-D-ribosyl)imidazole + ADP + phosphate + H(+)</text>
        <dbReference type="Rhea" id="RHEA:23032"/>
        <dbReference type="ChEBI" id="CHEBI:15378"/>
        <dbReference type="ChEBI" id="CHEBI:30616"/>
        <dbReference type="ChEBI" id="CHEBI:43474"/>
        <dbReference type="ChEBI" id="CHEBI:137981"/>
        <dbReference type="ChEBI" id="CHEBI:147287"/>
        <dbReference type="ChEBI" id="CHEBI:456216"/>
        <dbReference type="EC" id="6.3.3.1"/>
    </reaction>
</comment>
<dbReference type="InterPro" id="IPR016188">
    <property type="entry name" value="PurM-like_N"/>
</dbReference>
<dbReference type="PANTHER" id="PTHR10520">
    <property type="entry name" value="TRIFUNCTIONAL PURINE BIOSYNTHETIC PROTEIN ADENOSINE-3-RELATED"/>
    <property type="match status" value="1"/>
</dbReference>
<dbReference type="FunFam" id="3.90.650.10:FF:000001">
    <property type="entry name" value="Phosphoribosylformylglycinamidine cyclo-ligase"/>
    <property type="match status" value="1"/>
</dbReference>
<keyword evidence="17" id="KW-1185">Reference proteome</keyword>
<sequence>MSQTTNVSLSYRDAGVDIDAGDALVEAIKPYAKRTMREGVLAGLGGFGAMFEISKKYKEPVLVSGTDGVGTKLRLAFELNRHDTVGIDLVAMSVNDILVQGAEPLFFLDYFACGKLDVATASNVIKGIAQGCEQAGCALIGGETAEMPSMYPDGEYDLAGFAVGAVEKSKIIDGTKIAPGDVILGLASSGVHSNGYSLVRKIIEVSKPDLEGDFHGRKLSDVLMAPTRIYVKPLLALMEAIEVKGMVHITGGGLVENIPRVLQPGLVAELDSKGWTLPPLFQWLQQHGGVADAEMHRVFNCGIGMTVIVSAENAAAAKAQLEAAGETVYTIGKIRTRVGDEHQTIVV</sequence>
<dbReference type="SUPFAM" id="SSF55326">
    <property type="entry name" value="PurM N-terminal domain-like"/>
    <property type="match status" value="1"/>
</dbReference>
<comment type="pathway">
    <text evidence="1 13">Purine metabolism; IMP biosynthesis via de novo pathway; 5-amino-1-(5-phospho-D-ribosyl)imidazole from N(2)-formyl-N(1)-(5-phospho-D-ribosyl)glycinamide: step 2/2.</text>
</comment>
<evidence type="ECO:0000256" key="4">
    <source>
        <dbReference type="ARBA" id="ARBA00020367"/>
    </source>
</evidence>
<evidence type="ECO:0000256" key="6">
    <source>
        <dbReference type="ARBA" id="ARBA00022741"/>
    </source>
</evidence>
<dbReference type="EC" id="6.3.3.1" evidence="3 13"/>
<dbReference type="EMBL" id="WWCN01000007">
    <property type="protein sequence ID" value="MYM23462.1"/>
    <property type="molecule type" value="Genomic_DNA"/>
</dbReference>
<evidence type="ECO:0000256" key="9">
    <source>
        <dbReference type="ARBA" id="ARBA00031908"/>
    </source>
</evidence>
<dbReference type="GO" id="GO:0005829">
    <property type="term" value="C:cytosol"/>
    <property type="evidence" value="ECO:0007669"/>
    <property type="project" value="TreeGrafter"/>
</dbReference>
<dbReference type="GO" id="GO:0004637">
    <property type="term" value="F:phosphoribosylamine-glycine ligase activity"/>
    <property type="evidence" value="ECO:0007669"/>
    <property type="project" value="TreeGrafter"/>
</dbReference>
<keyword evidence="8 13" id="KW-0067">ATP-binding</keyword>
<evidence type="ECO:0000256" key="1">
    <source>
        <dbReference type="ARBA" id="ARBA00004686"/>
    </source>
</evidence>
<evidence type="ECO:0000256" key="2">
    <source>
        <dbReference type="ARBA" id="ARBA00010280"/>
    </source>
</evidence>
<keyword evidence="7 13" id="KW-0658">Purine biosynthesis</keyword>
<evidence type="ECO:0000256" key="11">
    <source>
        <dbReference type="ARBA" id="ARBA00033093"/>
    </source>
</evidence>
<accession>A0A6L8KC76</accession>
<dbReference type="Gene3D" id="3.30.1330.10">
    <property type="entry name" value="PurM-like, N-terminal domain"/>
    <property type="match status" value="1"/>
</dbReference>
<dbReference type="AlphaFoldDB" id="A0A6L8KC76"/>
<comment type="similarity">
    <text evidence="2 13">Belongs to the AIR synthase family.</text>
</comment>
<dbReference type="HAMAP" id="MF_00741">
    <property type="entry name" value="AIRS"/>
    <property type="match status" value="1"/>
</dbReference>
<dbReference type="GO" id="GO:0046084">
    <property type="term" value="P:adenine biosynthetic process"/>
    <property type="evidence" value="ECO:0007669"/>
    <property type="project" value="TreeGrafter"/>
</dbReference>
<dbReference type="GO" id="GO:0006189">
    <property type="term" value="P:'de novo' IMP biosynthetic process"/>
    <property type="evidence" value="ECO:0007669"/>
    <property type="project" value="UniProtKB-UniRule"/>
</dbReference>
<dbReference type="InterPro" id="IPR036676">
    <property type="entry name" value="PurM-like_C_sf"/>
</dbReference>
<comment type="subcellular location">
    <subcellularLocation>
        <location evidence="13">Cytoplasm</location>
    </subcellularLocation>
</comment>
<dbReference type="Proteomes" id="UP000479335">
    <property type="component" value="Unassembled WGS sequence"/>
</dbReference>
<evidence type="ECO:0000256" key="12">
    <source>
        <dbReference type="ARBA" id="ARBA00049057"/>
    </source>
</evidence>
<dbReference type="SUPFAM" id="SSF56042">
    <property type="entry name" value="PurM C-terminal domain-like"/>
    <property type="match status" value="1"/>
</dbReference>
<evidence type="ECO:0000256" key="8">
    <source>
        <dbReference type="ARBA" id="ARBA00022840"/>
    </source>
</evidence>
<dbReference type="RefSeq" id="WP_161006960.1">
    <property type="nucleotide sequence ID" value="NZ_WWCN01000007.1"/>
</dbReference>
<reference evidence="16 17" key="1">
    <citation type="submission" date="2019-12" db="EMBL/GenBank/DDBJ databases">
        <title>Novel species isolated from a subtropical stream in China.</title>
        <authorList>
            <person name="Lu H."/>
        </authorList>
    </citation>
    <scope>NUCLEOTIDE SEQUENCE [LARGE SCALE GENOMIC DNA]</scope>
    <source>
        <strain evidence="16 17">FT135W</strain>
    </source>
</reference>
<evidence type="ECO:0000256" key="7">
    <source>
        <dbReference type="ARBA" id="ARBA00022755"/>
    </source>
</evidence>
<dbReference type="InterPro" id="IPR036921">
    <property type="entry name" value="PurM-like_N_sf"/>
</dbReference>
<name>A0A6L8KC76_9BURK</name>
<dbReference type="GO" id="GO:0005524">
    <property type="term" value="F:ATP binding"/>
    <property type="evidence" value="ECO:0007669"/>
    <property type="project" value="UniProtKB-KW"/>
</dbReference>
<keyword evidence="13" id="KW-0963">Cytoplasm</keyword>
<dbReference type="PANTHER" id="PTHR10520:SF12">
    <property type="entry name" value="TRIFUNCTIONAL PURINE BIOSYNTHETIC PROTEIN ADENOSINE-3"/>
    <property type="match status" value="1"/>
</dbReference>
<evidence type="ECO:0000259" key="15">
    <source>
        <dbReference type="Pfam" id="PF02769"/>
    </source>
</evidence>
<dbReference type="GO" id="GO:0004641">
    <property type="term" value="F:phosphoribosylformylglycinamidine cyclo-ligase activity"/>
    <property type="evidence" value="ECO:0007669"/>
    <property type="project" value="UniProtKB-UniRule"/>
</dbReference>
<dbReference type="CDD" id="cd02196">
    <property type="entry name" value="PurM"/>
    <property type="match status" value="1"/>
</dbReference>
<keyword evidence="5 13" id="KW-0436">Ligase</keyword>
<evidence type="ECO:0000313" key="17">
    <source>
        <dbReference type="Proteomes" id="UP000479335"/>
    </source>
</evidence>
<dbReference type="Gene3D" id="3.90.650.10">
    <property type="entry name" value="PurM-like C-terminal domain"/>
    <property type="match status" value="1"/>
</dbReference>
<evidence type="ECO:0000256" key="13">
    <source>
        <dbReference type="HAMAP-Rule" id="MF_00741"/>
    </source>
</evidence>
<dbReference type="FunFam" id="3.30.1330.10:FF:000001">
    <property type="entry name" value="Phosphoribosylformylglycinamidine cyclo-ligase"/>
    <property type="match status" value="1"/>
</dbReference>
<comment type="caution">
    <text evidence="16">The sequence shown here is derived from an EMBL/GenBank/DDBJ whole genome shotgun (WGS) entry which is preliminary data.</text>
</comment>
<feature type="domain" description="PurM-like N-terminal" evidence="14">
    <location>
        <begin position="61"/>
        <end position="166"/>
    </location>
</feature>
<evidence type="ECO:0000256" key="10">
    <source>
        <dbReference type="ARBA" id="ARBA00032931"/>
    </source>
</evidence>
<organism evidence="16 17">
    <name type="scientific">Duganella flavida</name>
    <dbReference type="NCBI Taxonomy" id="2692175"/>
    <lineage>
        <taxon>Bacteria</taxon>
        <taxon>Pseudomonadati</taxon>
        <taxon>Pseudomonadota</taxon>
        <taxon>Betaproteobacteria</taxon>
        <taxon>Burkholderiales</taxon>
        <taxon>Oxalobacteraceae</taxon>
        <taxon>Telluria group</taxon>
        <taxon>Duganella</taxon>
    </lineage>
</organism>
<evidence type="ECO:0000256" key="5">
    <source>
        <dbReference type="ARBA" id="ARBA00022598"/>
    </source>
</evidence>